<feature type="region of interest" description="Disordered" evidence="1">
    <location>
        <begin position="555"/>
        <end position="606"/>
    </location>
</feature>
<protein>
    <submittedName>
        <fullName evidence="2">Uncharacterized protein</fullName>
    </submittedName>
</protein>
<dbReference type="Proteomes" id="UP000750334">
    <property type="component" value="Unassembled WGS sequence"/>
</dbReference>
<evidence type="ECO:0000313" key="3">
    <source>
        <dbReference type="Proteomes" id="UP000750334"/>
    </source>
</evidence>
<feature type="region of interest" description="Disordered" evidence="1">
    <location>
        <begin position="308"/>
        <end position="369"/>
    </location>
</feature>
<organism evidence="2 3">
    <name type="scientific">Maudiozyma exigua</name>
    <name type="common">Yeast</name>
    <name type="synonym">Kazachstania exigua</name>
    <dbReference type="NCBI Taxonomy" id="34358"/>
    <lineage>
        <taxon>Eukaryota</taxon>
        <taxon>Fungi</taxon>
        <taxon>Dikarya</taxon>
        <taxon>Ascomycota</taxon>
        <taxon>Saccharomycotina</taxon>
        <taxon>Saccharomycetes</taxon>
        <taxon>Saccharomycetales</taxon>
        <taxon>Saccharomycetaceae</taxon>
        <taxon>Maudiozyma</taxon>
    </lineage>
</organism>
<name>A0A9P7B871_MAUEX</name>
<feature type="compositionally biased region" description="Polar residues" evidence="1">
    <location>
        <begin position="118"/>
        <end position="141"/>
    </location>
</feature>
<dbReference type="SUPFAM" id="SSF52402">
    <property type="entry name" value="Adenine nucleotide alpha hydrolases-like"/>
    <property type="match status" value="1"/>
</dbReference>
<feature type="compositionally biased region" description="Basic residues" evidence="1">
    <location>
        <begin position="560"/>
        <end position="570"/>
    </location>
</feature>
<gene>
    <name evidence="2" type="ORF">C6P45_000412</name>
</gene>
<evidence type="ECO:0000256" key="1">
    <source>
        <dbReference type="SAM" id="MobiDB-lite"/>
    </source>
</evidence>
<proteinExistence type="predicted"/>
<accession>A0A9P7B871</accession>
<feature type="compositionally biased region" description="Basic and acidic residues" evidence="1">
    <location>
        <begin position="586"/>
        <end position="598"/>
    </location>
</feature>
<dbReference type="EMBL" id="PUHR01000110">
    <property type="protein sequence ID" value="KAG0665772.1"/>
    <property type="molecule type" value="Genomic_DNA"/>
</dbReference>
<sequence>MNSEPIPEDQLSQNEYKRVKFYSPLKIGSKGTIPIETLKKRYPYKSMKPCISFNTVPIINANSKRIDRRYKQDFPGVQFPADYTMEEYYDNESGYVGDNSQYNLHNQYLLNNLNAASTHMSGRQPSPTRFPSSSGGTNDNIISGKRQQSHKSIQLTEMFKIAKNGKIVREDYPTRPSIQNNSLVLNNTTANWDKIWSLRKLQIDNRTLHKEKFFEYPDYLFIEHTPNVSVLEDMDSDGFTPLSKNQKRKIKIINEKKGYPNLPRTILCRIDGRKHTWVGLDWLFTKCIKDTDHIIVVTNLPSLTIRQKRAQMHSANRSRSVGMSRSRSRGRRRSALRDDTDTDTDYNTDYSDDEDENSVDKHDGDDRYGLGDGETVDSWYPGYDINQVRSTMKDIQIYIESLLLLNNPQKSIKLTIEITVGKTINCLCNTTNIYTPDLIVTTNLNVETMVKWKSNYISDKLCRSFPIPVVVVPTLYMNSFEKSLELKSCQLMTIPGQDQTPIISMSPPKKVEPPITGMELLQQLDIITQESLKESIKLNKFTSQSKKKQMVDVMLEVPQKKKSSKRRSSRTPKNISLSPISSDTETSLRKFRTADPHRLKPIKSNSYTVAEHADDGIPLYKSKSTVERVPLKHYKSNSEVPRKRISTTSSASTASKGFFSSFFKGGSGSTGTKEKKKGIFW</sequence>
<dbReference type="OrthoDB" id="843225at2759"/>
<keyword evidence="3" id="KW-1185">Reference proteome</keyword>
<feature type="compositionally biased region" description="Basic and acidic residues" evidence="1">
    <location>
        <begin position="358"/>
        <end position="369"/>
    </location>
</feature>
<evidence type="ECO:0000313" key="2">
    <source>
        <dbReference type="EMBL" id="KAG0665772.1"/>
    </source>
</evidence>
<feature type="compositionally biased region" description="Polar residues" evidence="1">
    <location>
        <begin position="571"/>
        <end position="585"/>
    </location>
</feature>
<reference evidence="2 3" key="1">
    <citation type="submission" date="2020-11" db="EMBL/GenBank/DDBJ databases">
        <title>Kefir isolates.</title>
        <authorList>
            <person name="Marcisauskas S."/>
            <person name="Kim Y."/>
            <person name="Blasche S."/>
        </authorList>
    </citation>
    <scope>NUCLEOTIDE SEQUENCE [LARGE SCALE GENOMIC DNA]</scope>
    <source>
        <strain evidence="2 3">OG2</strain>
    </source>
</reference>
<comment type="caution">
    <text evidence="2">The sequence shown here is derived from an EMBL/GenBank/DDBJ whole genome shotgun (WGS) entry which is preliminary data.</text>
</comment>
<feature type="compositionally biased region" description="Acidic residues" evidence="1">
    <location>
        <begin position="340"/>
        <end position="357"/>
    </location>
</feature>
<feature type="region of interest" description="Disordered" evidence="1">
    <location>
        <begin position="117"/>
        <end position="151"/>
    </location>
</feature>
<dbReference type="AlphaFoldDB" id="A0A9P7B871"/>